<accession>A0ABR4HVP9</accession>
<dbReference type="EMBL" id="JBFXLS010000076">
    <property type="protein sequence ID" value="KAL2819578.1"/>
    <property type="molecule type" value="Genomic_DNA"/>
</dbReference>
<gene>
    <name evidence="1" type="ORF">BDW59DRAFT_165030</name>
</gene>
<reference evidence="1 2" key="1">
    <citation type="submission" date="2024-07" db="EMBL/GenBank/DDBJ databases">
        <title>Section-level genome sequencing and comparative genomics of Aspergillus sections Usti and Cavernicolus.</title>
        <authorList>
            <consortium name="Lawrence Berkeley National Laboratory"/>
            <person name="Nybo J.L."/>
            <person name="Vesth T.C."/>
            <person name="Theobald S."/>
            <person name="Frisvad J.C."/>
            <person name="Larsen T.O."/>
            <person name="Kjaerboelling I."/>
            <person name="Rothschild-Mancinelli K."/>
            <person name="Lyhne E.K."/>
            <person name="Kogle M.E."/>
            <person name="Barry K."/>
            <person name="Clum A."/>
            <person name="Na H."/>
            <person name="Ledsgaard L."/>
            <person name="Lin J."/>
            <person name="Lipzen A."/>
            <person name="Kuo A."/>
            <person name="Riley R."/>
            <person name="Mondo S."/>
            <person name="LaButti K."/>
            <person name="Haridas S."/>
            <person name="Pangalinan J."/>
            <person name="Salamov A.A."/>
            <person name="Simmons B.A."/>
            <person name="Magnuson J.K."/>
            <person name="Chen J."/>
            <person name="Drula E."/>
            <person name="Henrissat B."/>
            <person name="Wiebenga A."/>
            <person name="Lubbers R.J."/>
            <person name="Gomes A.C."/>
            <person name="Makela M.R."/>
            <person name="Stajich J."/>
            <person name="Grigoriev I.V."/>
            <person name="Mortensen U.H."/>
            <person name="De vries R.P."/>
            <person name="Baker S.E."/>
            <person name="Andersen M.R."/>
        </authorList>
    </citation>
    <scope>NUCLEOTIDE SEQUENCE [LARGE SCALE GENOMIC DNA]</scope>
    <source>
        <strain evidence="1 2">CBS 600.67</strain>
    </source>
</reference>
<comment type="caution">
    <text evidence="1">The sequence shown here is derived from an EMBL/GenBank/DDBJ whole genome shotgun (WGS) entry which is preliminary data.</text>
</comment>
<name>A0ABR4HVP9_9EURO</name>
<sequence>MNNKINNNTTIKMFYPWASMYEAYLGVRYEVPGTDDENGEDSHCVIILHTPDDLVNGGNCVWYHARGGPFEEDNPYRKVDNSPRWFNNPFFDYKLPIGNMSNEKFYEFVNAFKSTPEQESHWFCSRVLRKLADTFVLLEHRVVEAEMEIERIWGPCPVGGEWEPNWVRPDTPSTGNRTPLIFQFEYD</sequence>
<evidence type="ECO:0000313" key="2">
    <source>
        <dbReference type="Proteomes" id="UP001610335"/>
    </source>
</evidence>
<proteinExistence type="predicted"/>
<evidence type="ECO:0000313" key="1">
    <source>
        <dbReference type="EMBL" id="KAL2819578.1"/>
    </source>
</evidence>
<dbReference type="Proteomes" id="UP001610335">
    <property type="component" value="Unassembled WGS sequence"/>
</dbReference>
<organism evidence="1 2">
    <name type="scientific">Aspergillus cavernicola</name>
    <dbReference type="NCBI Taxonomy" id="176166"/>
    <lineage>
        <taxon>Eukaryota</taxon>
        <taxon>Fungi</taxon>
        <taxon>Dikarya</taxon>
        <taxon>Ascomycota</taxon>
        <taxon>Pezizomycotina</taxon>
        <taxon>Eurotiomycetes</taxon>
        <taxon>Eurotiomycetidae</taxon>
        <taxon>Eurotiales</taxon>
        <taxon>Aspergillaceae</taxon>
        <taxon>Aspergillus</taxon>
        <taxon>Aspergillus subgen. Nidulantes</taxon>
    </lineage>
</organism>
<keyword evidence="2" id="KW-1185">Reference proteome</keyword>
<protein>
    <submittedName>
        <fullName evidence="1">Uncharacterized protein</fullName>
    </submittedName>
</protein>